<organism evidence="2 3">
    <name type="scientific">Nonomuraea turkmeniaca</name>
    <dbReference type="NCBI Taxonomy" id="103838"/>
    <lineage>
        <taxon>Bacteria</taxon>
        <taxon>Bacillati</taxon>
        <taxon>Actinomycetota</taxon>
        <taxon>Actinomycetes</taxon>
        <taxon>Streptosporangiales</taxon>
        <taxon>Streptosporangiaceae</taxon>
        <taxon>Nonomuraea</taxon>
    </lineage>
</organism>
<feature type="transmembrane region" description="Helical" evidence="1">
    <location>
        <begin position="44"/>
        <end position="61"/>
    </location>
</feature>
<evidence type="ECO:0008006" key="4">
    <source>
        <dbReference type="Google" id="ProtNLM"/>
    </source>
</evidence>
<dbReference type="Proteomes" id="UP000309128">
    <property type="component" value="Unassembled WGS sequence"/>
</dbReference>
<gene>
    <name evidence="2" type="ORF">ETD86_36380</name>
</gene>
<reference evidence="2 3" key="1">
    <citation type="submission" date="2019-05" db="EMBL/GenBank/DDBJ databases">
        <title>Draft genome sequence of Nonomuraea turkmeniaca DSM 43926.</title>
        <authorList>
            <person name="Saricaoglu S."/>
            <person name="Isik K."/>
        </authorList>
    </citation>
    <scope>NUCLEOTIDE SEQUENCE [LARGE SCALE GENOMIC DNA]</scope>
    <source>
        <strain evidence="2 3">DSM 43926</strain>
    </source>
</reference>
<keyword evidence="1" id="KW-0472">Membrane</keyword>
<keyword evidence="1" id="KW-0812">Transmembrane</keyword>
<keyword evidence="3" id="KW-1185">Reference proteome</keyword>
<dbReference type="AlphaFoldDB" id="A0A5S4F5B6"/>
<evidence type="ECO:0000313" key="2">
    <source>
        <dbReference type="EMBL" id="TMR11264.1"/>
    </source>
</evidence>
<dbReference type="RefSeq" id="WP_138671181.1">
    <property type="nucleotide sequence ID" value="NZ_VCKY01000162.1"/>
</dbReference>
<accession>A0A5S4F5B6</accession>
<proteinExistence type="predicted"/>
<comment type="caution">
    <text evidence="2">The sequence shown here is derived from an EMBL/GenBank/DDBJ whole genome shotgun (WGS) entry which is preliminary data.</text>
</comment>
<sequence length="115" mass="12288">MIISGFLPVFAVGCLGGAVAELSRWWNLRESENFPAYARRARYWIITGLMVATGGGLAALYGTDAQNAILVLNIGLSAPLIIKALSETNPMKPDQVKTPAGPMVPPTWQSFLAGK</sequence>
<evidence type="ECO:0000313" key="3">
    <source>
        <dbReference type="Proteomes" id="UP000309128"/>
    </source>
</evidence>
<dbReference type="OrthoDB" id="9429726at2"/>
<name>A0A5S4F5B6_9ACTN</name>
<keyword evidence="1" id="KW-1133">Transmembrane helix</keyword>
<protein>
    <recommendedName>
        <fullName evidence="4">DUF2516 family protein</fullName>
    </recommendedName>
</protein>
<dbReference type="EMBL" id="VCKY01000162">
    <property type="protein sequence ID" value="TMR11264.1"/>
    <property type="molecule type" value="Genomic_DNA"/>
</dbReference>
<evidence type="ECO:0000256" key="1">
    <source>
        <dbReference type="SAM" id="Phobius"/>
    </source>
</evidence>